<feature type="transmembrane region" description="Helical" evidence="1">
    <location>
        <begin position="236"/>
        <end position="260"/>
    </location>
</feature>
<feature type="transmembrane region" description="Helical" evidence="1">
    <location>
        <begin position="199"/>
        <end position="224"/>
    </location>
</feature>
<keyword evidence="1" id="KW-1133">Transmembrane helix</keyword>
<dbReference type="EMBL" id="BMMW01000002">
    <property type="protein sequence ID" value="GGK54985.1"/>
    <property type="molecule type" value="Genomic_DNA"/>
</dbReference>
<dbReference type="AlphaFoldDB" id="A0A917VAP5"/>
<reference evidence="2" key="1">
    <citation type="journal article" date="2014" name="Int. J. Syst. Evol. Microbiol.">
        <title>Complete genome sequence of Corynebacterium casei LMG S-19264T (=DSM 44701T), isolated from a smear-ripened cheese.</title>
        <authorList>
            <consortium name="US DOE Joint Genome Institute (JGI-PGF)"/>
            <person name="Walter F."/>
            <person name="Albersmeier A."/>
            <person name="Kalinowski J."/>
            <person name="Ruckert C."/>
        </authorList>
    </citation>
    <scope>NUCLEOTIDE SEQUENCE</scope>
    <source>
        <strain evidence="2">CGMCC 4.7278</strain>
    </source>
</reference>
<keyword evidence="1" id="KW-0812">Transmembrane</keyword>
<gene>
    <name evidence="2" type="ORF">GCM10011591_28600</name>
</gene>
<comment type="caution">
    <text evidence="2">The sequence shown here is derived from an EMBL/GenBank/DDBJ whole genome shotgun (WGS) entry which is preliminary data.</text>
</comment>
<evidence type="ECO:0000313" key="2">
    <source>
        <dbReference type="EMBL" id="GGK54985.1"/>
    </source>
</evidence>
<organism evidence="2 3">
    <name type="scientific">Nocardia camponoti</name>
    <dbReference type="NCBI Taxonomy" id="1616106"/>
    <lineage>
        <taxon>Bacteria</taxon>
        <taxon>Bacillati</taxon>
        <taxon>Actinomycetota</taxon>
        <taxon>Actinomycetes</taxon>
        <taxon>Mycobacteriales</taxon>
        <taxon>Nocardiaceae</taxon>
        <taxon>Nocardia</taxon>
    </lineage>
</organism>
<feature type="transmembrane region" description="Helical" evidence="1">
    <location>
        <begin position="79"/>
        <end position="99"/>
    </location>
</feature>
<sequence>MRPVLNNGAAGAGVDSAAHPTVPLRPLRFAQLLDEPFALIQAHLRPLAIIGTATFGVAFTLALAATWAVADLTNKSDAAIAWTAILSTLAAFWLARLVIRGTTTAIGVADYAGINMTTTAALHAATHHAGPLLVAQLLSSLIGIGIIALGLPLVITFPFALVWLAWVRARRFVIDPVIVGENASAGVAARRSRELVAPATWSTAGVWFTLRALFAVLIVPIFAIPLFASDFTGTHLWGVIALSIGAFLLLATVCTVVESATQVVVYFHRRCVREGIDIKIPVGGTR</sequence>
<feature type="transmembrane region" description="Helical" evidence="1">
    <location>
        <begin position="47"/>
        <end position="67"/>
    </location>
</feature>
<keyword evidence="3" id="KW-1185">Reference proteome</keyword>
<proteinExistence type="predicted"/>
<evidence type="ECO:0000256" key="1">
    <source>
        <dbReference type="SAM" id="Phobius"/>
    </source>
</evidence>
<dbReference type="Proteomes" id="UP000612956">
    <property type="component" value="Unassembled WGS sequence"/>
</dbReference>
<feature type="transmembrane region" description="Helical" evidence="1">
    <location>
        <begin position="141"/>
        <end position="166"/>
    </location>
</feature>
<evidence type="ECO:0000313" key="3">
    <source>
        <dbReference type="Proteomes" id="UP000612956"/>
    </source>
</evidence>
<accession>A0A917VAP5</accession>
<dbReference type="RefSeq" id="WP_188829359.1">
    <property type="nucleotide sequence ID" value="NZ_BMMW01000002.1"/>
</dbReference>
<reference evidence="2" key="2">
    <citation type="submission" date="2020-09" db="EMBL/GenBank/DDBJ databases">
        <authorList>
            <person name="Sun Q."/>
            <person name="Zhou Y."/>
        </authorList>
    </citation>
    <scope>NUCLEOTIDE SEQUENCE</scope>
    <source>
        <strain evidence="2">CGMCC 4.7278</strain>
    </source>
</reference>
<evidence type="ECO:0008006" key="4">
    <source>
        <dbReference type="Google" id="ProtNLM"/>
    </source>
</evidence>
<protein>
    <recommendedName>
        <fullName evidence="4">Glycerophosphoryl diester phosphodiesterase membrane domain-containing protein</fullName>
    </recommendedName>
</protein>
<keyword evidence="1" id="KW-0472">Membrane</keyword>
<feature type="transmembrane region" description="Helical" evidence="1">
    <location>
        <begin position="111"/>
        <end position="129"/>
    </location>
</feature>
<name>A0A917VAP5_9NOCA</name>